<dbReference type="FunFam" id="3.50.80.10:FF:000001">
    <property type="entry name" value="D-aminoacyl-tRNA deacylase"/>
    <property type="match status" value="1"/>
</dbReference>
<feature type="short sequence motif" description="Gly-cisPro motif, important for rejection of L-amino acids" evidence="2">
    <location>
        <begin position="143"/>
        <end position="144"/>
    </location>
</feature>
<evidence type="ECO:0000313" key="3">
    <source>
        <dbReference type="EMBL" id="EPR36216.1"/>
    </source>
</evidence>
<dbReference type="AlphaFoldDB" id="S7THC5"/>
<evidence type="ECO:0000256" key="2">
    <source>
        <dbReference type="HAMAP-Rule" id="MF_00518"/>
    </source>
</evidence>
<dbReference type="NCBIfam" id="TIGR00256">
    <property type="entry name" value="D-aminoacyl-tRNA deacylase"/>
    <property type="match status" value="1"/>
</dbReference>
<dbReference type="GO" id="GO:0051500">
    <property type="term" value="F:D-tyrosyl-tRNA(Tyr) deacylase activity"/>
    <property type="evidence" value="ECO:0007669"/>
    <property type="project" value="TreeGrafter"/>
</dbReference>
<accession>S7THC5</accession>
<comment type="similarity">
    <text evidence="1 2">Belongs to the DTD family.</text>
</comment>
<dbReference type="GO" id="GO:0043908">
    <property type="term" value="F:Ser(Gly)-tRNA(Ala) hydrolase activity"/>
    <property type="evidence" value="ECO:0007669"/>
    <property type="project" value="UniProtKB-UniRule"/>
</dbReference>
<comment type="function">
    <text evidence="2">An aminoacyl-tRNA editing enzyme that deacylates mischarged D-aminoacyl-tRNAs. Also deacylates mischarged glycyl-tRNA(Ala), protecting cells against glycine mischarging by AlaRS. Acts via tRNA-based rather than protein-based catalysis; rejects L-amino acids rather than detecting D-amino acids in the active site. By recycling D-aminoacyl-tRNA to D-amino acids and free tRNA molecules, this enzyme counteracts the toxicity associated with the formation of D-aminoacyl-tRNA entities in vivo and helps enforce protein L-homochirality.</text>
</comment>
<reference evidence="3 4" key="1">
    <citation type="journal article" date="2013" name="Genome Announc.">
        <title>Draft genome sequences for three mercury-methylating, sulfate-reducing bacteria.</title>
        <authorList>
            <person name="Brown S.D."/>
            <person name="Hurt R.A.Jr."/>
            <person name="Gilmour C.C."/>
            <person name="Elias D.A."/>
        </authorList>
    </citation>
    <scope>NUCLEOTIDE SEQUENCE [LARGE SCALE GENOMIC DNA]</scope>
    <source>
        <strain evidence="3 4">DSM 16529</strain>
    </source>
</reference>
<dbReference type="Pfam" id="PF02580">
    <property type="entry name" value="Tyr_Deacylase"/>
    <property type="match status" value="1"/>
</dbReference>
<dbReference type="GO" id="GO:0106026">
    <property type="term" value="F:Gly-tRNA(Ala) deacylase activity"/>
    <property type="evidence" value="ECO:0007669"/>
    <property type="project" value="UniProtKB-UniRule"/>
</dbReference>
<comment type="caution">
    <text evidence="3">The sequence shown here is derived from an EMBL/GenBank/DDBJ whole genome shotgun (WGS) entry which is preliminary data.</text>
</comment>
<evidence type="ECO:0000256" key="1">
    <source>
        <dbReference type="ARBA" id="ARBA00009673"/>
    </source>
</evidence>
<proteinExistence type="inferred from homology"/>
<dbReference type="InterPro" id="IPR023509">
    <property type="entry name" value="DTD-like_sf"/>
</dbReference>
<protein>
    <recommendedName>
        <fullName evidence="2">D-aminoacyl-tRNA deacylase</fullName>
        <shortName evidence="2">DTD</shortName>
        <ecNumber evidence="2">3.1.1.96</ecNumber>
    </recommendedName>
    <alternativeName>
        <fullName evidence="2">Gly-tRNA(Ala) deacylase</fullName>
        <ecNumber evidence="2">3.1.1.-</ecNumber>
    </alternativeName>
</protein>
<dbReference type="InterPro" id="IPR003732">
    <property type="entry name" value="Daa-tRNA_deacyls_DTD"/>
</dbReference>
<organism evidence="3 4">
    <name type="scientific">Alkalidesulfovibrio alkalitolerans DSM 16529</name>
    <dbReference type="NCBI Taxonomy" id="1121439"/>
    <lineage>
        <taxon>Bacteria</taxon>
        <taxon>Pseudomonadati</taxon>
        <taxon>Thermodesulfobacteriota</taxon>
        <taxon>Desulfovibrionia</taxon>
        <taxon>Desulfovibrionales</taxon>
        <taxon>Desulfovibrionaceae</taxon>
        <taxon>Alkalidesulfovibrio</taxon>
    </lineage>
</organism>
<dbReference type="STRING" id="1121439.dsat_1744"/>
<comment type="subcellular location">
    <subcellularLocation>
        <location evidence="2">Cytoplasm</location>
    </subcellularLocation>
</comment>
<dbReference type="eggNOG" id="COG1490">
    <property type="taxonomic scope" value="Bacteria"/>
</dbReference>
<sequence>MRILAQRVRNARVRVDGAVVGEIGPGLLCLVGFGREDGPDLPTLPRWSKMLDKLCGLRVFADKDGKINLSVADIGGSVLAVSQFTLYADCAKGLRPSFHLAAPPDVAQVLYERLLADLNARLPGRIAAGVFGAHMDVELTNHGPVTILLDDAGM</sequence>
<dbReference type="OrthoDB" id="9801395at2"/>
<keyword evidence="4" id="KW-1185">Reference proteome</keyword>
<comment type="catalytic activity">
    <reaction evidence="2">
        <text>a D-aminoacyl-tRNA + H2O = a tRNA + a D-alpha-amino acid + H(+)</text>
        <dbReference type="Rhea" id="RHEA:13953"/>
        <dbReference type="Rhea" id="RHEA-COMP:10123"/>
        <dbReference type="Rhea" id="RHEA-COMP:10124"/>
        <dbReference type="ChEBI" id="CHEBI:15377"/>
        <dbReference type="ChEBI" id="CHEBI:15378"/>
        <dbReference type="ChEBI" id="CHEBI:59871"/>
        <dbReference type="ChEBI" id="CHEBI:78442"/>
        <dbReference type="ChEBI" id="CHEBI:79333"/>
        <dbReference type="EC" id="3.1.1.96"/>
    </reaction>
</comment>
<comment type="domain">
    <text evidence="2">A Gly-cisPro motif from one monomer fits into the active site of the other monomer to allow specific chiral rejection of L-amino acids.</text>
</comment>
<dbReference type="HAMAP" id="MF_00518">
    <property type="entry name" value="Deacylase_Dtd"/>
    <property type="match status" value="1"/>
</dbReference>
<dbReference type="PANTHER" id="PTHR10472:SF5">
    <property type="entry name" value="D-AMINOACYL-TRNA DEACYLASE 1"/>
    <property type="match status" value="1"/>
</dbReference>
<dbReference type="EMBL" id="ATHI01000001">
    <property type="protein sequence ID" value="EPR36216.1"/>
    <property type="molecule type" value="Genomic_DNA"/>
</dbReference>
<dbReference type="RefSeq" id="WP_020885630.1">
    <property type="nucleotide sequence ID" value="NZ_ATHI01000001.1"/>
</dbReference>
<keyword evidence="2" id="KW-0694">RNA-binding</keyword>
<dbReference type="Proteomes" id="UP000014975">
    <property type="component" value="Unassembled WGS sequence"/>
</dbReference>
<name>S7THC5_9BACT</name>
<dbReference type="GO" id="GO:0000049">
    <property type="term" value="F:tRNA binding"/>
    <property type="evidence" value="ECO:0007669"/>
    <property type="project" value="UniProtKB-UniRule"/>
</dbReference>
<dbReference type="GO" id="GO:0019478">
    <property type="term" value="P:D-amino acid catabolic process"/>
    <property type="evidence" value="ECO:0007669"/>
    <property type="project" value="UniProtKB-UniRule"/>
</dbReference>
<dbReference type="SUPFAM" id="SSF69500">
    <property type="entry name" value="DTD-like"/>
    <property type="match status" value="1"/>
</dbReference>
<dbReference type="GO" id="GO:0005737">
    <property type="term" value="C:cytoplasm"/>
    <property type="evidence" value="ECO:0007669"/>
    <property type="project" value="UniProtKB-SubCell"/>
</dbReference>
<keyword evidence="2" id="KW-0378">Hydrolase</keyword>
<keyword evidence="2" id="KW-0820">tRNA-binding</keyword>
<gene>
    <name evidence="2" type="primary">dtd</name>
    <name evidence="3" type="ORF">dsat_1744</name>
</gene>
<dbReference type="Gene3D" id="3.50.80.10">
    <property type="entry name" value="D-tyrosyl-tRNA(Tyr) deacylase"/>
    <property type="match status" value="1"/>
</dbReference>
<comment type="catalytic activity">
    <reaction evidence="2">
        <text>glycyl-tRNA(Ala) + H2O = tRNA(Ala) + glycine + H(+)</text>
        <dbReference type="Rhea" id="RHEA:53744"/>
        <dbReference type="Rhea" id="RHEA-COMP:9657"/>
        <dbReference type="Rhea" id="RHEA-COMP:13640"/>
        <dbReference type="ChEBI" id="CHEBI:15377"/>
        <dbReference type="ChEBI" id="CHEBI:15378"/>
        <dbReference type="ChEBI" id="CHEBI:57305"/>
        <dbReference type="ChEBI" id="CHEBI:78442"/>
        <dbReference type="ChEBI" id="CHEBI:78522"/>
    </reaction>
</comment>
<comment type="subunit">
    <text evidence="2">Homodimer.</text>
</comment>
<keyword evidence="2" id="KW-0963">Cytoplasm</keyword>
<evidence type="ECO:0000313" key="4">
    <source>
        <dbReference type="Proteomes" id="UP000014975"/>
    </source>
</evidence>
<dbReference type="PANTHER" id="PTHR10472">
    <property type="entry name" value="D-TYROSYL-TRNA TYR DEACYLASE"/>
    <property type="match status" value="1"/>
</dbReference>
<dbReference type="EC" id="3.1.1.96" evidence="2"/>
<dbReference type="EC" id="3.1.1.-" evidence="2"/>
<dbReference type="PATRIC" id="fig|1121439.3.peg.129"/>